<keyword evidence="3 10" id="KW-0812">Transmembrane</keyword>
<evidence type="ECO:0000256" key="11">
    <source>
        <dbReference type="SAM" id="MobiDB-lite"/>
    </source>
</evidence>
<feature type="transmembrane region" description="Helical" evidence="12">
    <location>
        <begin position="380"/>
        <end position="398"/>
    </location>
</feature>
<keyword evidence="8" id="KW-0325">Glycoprotein</keyword>
<keyword evidence="5 10" id="KW-0297">G-protein coupled receptor</keyword>
<feature type="region of interest" description="Disordered" evidence="11">
    <location>
        <begin position="1386"/>
        <end position="1425"/>
    </location>
</feature>
<dbReference type="EMBL" id="OW240913">
    <property type="protein sequence ID" value="CAH2246612.1"/>
    <property type="molecule type" value="Genomic_DNA"/>
</dbReference>
<dbReference type="InterPro" id="IPR017452">
    <property type="entry name" value="GPCR_Rhodpsn_7TM"/>
</dbReference>
<dbReference type="PRINTS" id="PR00237">
    <property type="entry name" value="GPCRRHODOPSN"/>
</dbReference>
<dbReference type="GO" id="GO:0005886">
    <property type="term" value="C:plasma membrane"/>
    <property type="evidence" value="ECO:0007669"/>
    <property type="project" value="UniProtKB-SubCell"/>
</dbReference>
<feature type="compositionally biased region" description="Basic and acidic residues" evidence="11">
    <location>
        <begin position="73"/>
        <end position="93"/>
    </location>
</feature>
<feature type="compositionally biased region" description="Pro residues" evidence="11">
    <location>
        <begin position="1238"/>
        <end position="1264"/>
    </location>
</feature>
<evidence type="ECO:0000256" key="3">
    <source>
        <dbReference type="ARBA" id="ARBA00022692"/>
    </source>
</evidence>
<evidence type="ECO:0000256" key="12">
    <source>
        <dbReference type="SAM" id="Phobius"/>
    </source>
</evidence>
<keyword evidence="6 12" id="KW-0472">Membrane</keyword>
<feature type="transmembrane region" description="Helical" evidence="12">
    <location>
        <begin position="663"/>
        <end position="684"/>
    </location>
</feature>
<keyword evidence="4 12" id="KW-1133">Transmembrane helix</keyword>
<feature type="transmembrane region" description="Helical" evidence="12">
    <location>
        <begin position="1108"/>
        <end position="1130"/>
    </location>
</feature>
<feature type="transmembrane region" description="Helical" evidence="12">
    <location>
        <begin position="424"/>
        <end position="446"/>
    </location>
</feature>
<dbReference type="GO" id="GO:0007200">
    <property type="term" value="P:phospholipase C-activating G protein-coupled receptor signaling pathway"/>
    <property type="evidence" value="ECO:0007669"/>
    <property type="project" value="TreeGrafter"/>
</dbReference>
<evidence type="ECO:0000256" key="5">
    <source>
        <dbReference type="ARBA" id="ARBA00023040"/>
    </source>
</evidence>
<comment type="subcellular location">
    <subcellularLocation>
        <location evidence="1">Cell membrane</location>
        <topology evidence="1">Multi-pass membrane protein</topology>
    </subcellularLocation>
</comment>
<feature type="transmembrane region" description="Helical" evidence="12">
    <location>
        <begin position="591"/>
        <end position="615"/>
    </location>
</feature>
<dbReference type="Proteomes" id="UP001295444">
    <property type="component" value="Chromosome 02"/>
</dbReference>
<feature type="domain" description="G-protein coupled receptors family 1 profile" evidence="13">
    <location>
        <begin position="282"/>
        <end position="529"/>
    </location>
</feature>
<evidence type="ECO:0000256" key="8">
    <source>
        <dbReference type="ARBA" id="ARBA00023180"/>
    </source>
</evidence>
<accession>A0AAD1RBB5</accession>
<feature type="transmembrane region" description="Helical" evidence="12">
    <location>
        <begin position="338"/>
        <end position="359"/>
    </location>
</feature>
<feature type="transmembrane region" description="Helical" evidence="12">
    <location>
        <begin position="705"/>
        <end position="723"/>
    </location>
</feature>
<feature type="transmembrane region" description="Helical" evidence="12">
    <location>
        <begin position="266"/>
        <end position="290"/>
    </location>
</feature>
<comment type="similarity">
    <text evidence="10">Belongs to the G-protein coupled receptor 1 family.</text>
</comment>
<feature type="domain" description="G-protein coupled receptors family 1 profile" evidence="13">
    <location>
        <begin position="927"/>
        <end position="1171"/>
    </location>
</feature>
<feature type="compositionally biased region" description="Basic and acidic residues" evidence="11">
    <location>
        <begin position="19"/>
        <end position="58"/>
    </location>
</feature>
<feature type="compositionally biased region" description="Acidic residues" evidence="11">
    <location>
        <begin position="122"/>
        <end position="136"/>
    </location>
</feature>
<feature type="transmembrane region" description="Helical" evidence="12">
    <location>
        <begin position="792"/>
        <end position="815"/>
    </location>
</feature>
<feature type="transmembrane region" description="Helical" evidence="12">
    <location>
        <begin position="627"/>
        <end position="651"/>
    </location>
</feature>
<dbReference type="PROSITE" id="PS00237">
    <property type="entry name" value="G_PROTEIN_RECEP_F1_1"/>
    <property type="match status" value="2"/>
</dbReference>
<evidence type="ECO:0000256" key="1">
    <source>
        <dbReference type="ARBA" id="ARBA00004651"/>
    </source>
</evidence>
<dbReference type="Gene3D" id="1.20.1070.10">
    <property type="entry name" value="Rhodopsin 7-helix transmembrane proteins"/>
    <property type="match status" value="3"/>
</dbReference>
<feature type="transmembrane region" description="Helical" evidence="12">
    <location>
        <begin position="749"/>
        <end position="771"/>
    </location>
</feature>
<feature type="compositionally biased region" description="Low complexity" evidence="11">
    <location>
        <begin position="1386"/>
        <end position="1401"/>
    </location>
</feature>
<dbReference type="SUPFAM" id="SSF81321">
    <property type="entry name" value="Family A G protein-coupled receptor-like"/>
    <property type="match status" value="3"/>
</dbReference>
<dbReference type="GO" id="GO:0004930">
    <property type="term" value="F:G protein-coupled receptor activity"/>
    <property type="evidence" value="ECO:0007669"/>
    <property type="project" value="UniProtKB-KW"/>
</dbReference>
<feature type="region of interest" description="Disordered" evidence="11">
    <location>
        <begin position="1"/>
        <end position="156"/>
    </location>
</feature>
<dbReference type="PANTHER" id="PTHR24232">
    <property type="entry name" value="G-PROTEIN COUPLED RECEPTOR"/>
    <property type="match status" value="1"/>
</dbReference>
<evidence type="ECO:0000256" key="9">
    <source>
        <dbReference type="ARBA" id="ARBA00023224"/>
    </source>
</evidence>
<feature type="transmembrane region" description="Helical" evidence="12">
    <location>
        <begin position="911"/>
        <end position="935"/>
    </location>
</feature>
<evidence type="ECO:0000256" key="2">
    <source>
        <dbReference type="ARBA" id="ARBA00022475"/>
    </source>
</evidence>
<feature type="transmembrane region" description="Helical" evidence="12">
    <location>
        <begin position="467"/>
        <end position="490"/>
    </location>
</feature>
<dbReference type="FunFam" id="1.20.1070.10:FF:000142">
    <property type="entry name" value="G protein-coupled receptor 55"/>
    <property type="match status" value="3"/>
</dbReference>
<keyword evidence="9 10" id="KW-0807">Transducer</keyword>
<feature type="compositionally biased region" description="Basic residues" evidence="11">
    <location>
        <begin position="1303"/>
        <end position="1313"/>
    </location>
</feature>
<sequence>MRLPHKAHTRAGSSSGIHDWQDIVKKVNERKNEEDIDEKIGGEDENHGHIMDMKEVRDPSINLDGRGGRPAKPKNEAREEMERDAGMIDRKENLQSPKQHVLQEPLIPQDGADPAKDPNNQGEDEFEEAQIDETDFEEKTEGLKKTNPKISGGKKEGEVVAAMSQEEAEEHYQDDQEEDIGVKYLTHTTKPGIQNCLVREVYEHLFGFVQIGFTSISRCRNTPLNREMGLTTEKNLLTSLKNFTGNDGIMSNCANELSETSPNLRIFLLVSLSLVLIFGTLFNSFALWVFCCKMKKWTETRVFMMSLLTSDCCLLIAIPFRIYSVWKPWDLGPIICKIALSCYFMNTYMGICIITLIAVDRYIAIKFPLKARTLRSPKKAVLACGIILILLLATRLYLDLKPSNLNNSTVCFSKPTRRPLTRTLYFAILGFCIPLVILIFCSVEIIKILKKKPIQSTQELKSIQKTIYIVSVNLVIFMVCFLPFSTINIVRYIVESLSSDCSLVKLANDFANGTQAIANINCCLDAVTYYFVAAEFWQKASLSPKLNLLLILPYTKEPPLVTVTHRKTYRNDGIMSNCANELSETSPNLRIFLLVSLSLVLIFGTLFNSFALWVFCCKMKKWTETRVFMMSLLTSDCCLLIAIPFRIYSVWKPWDLGPIICKIALSCYFMNTYMGICIITLIAVDRYIAIKFPLKARTLRSPKKAVLACGIILILLLATRLYLDLKPSNLNNSTVCFSKPTRRPLTRTLYFAILGFCIPLVIVIFCSVEIIKILKKKPIQSTQELKSIQKTIYIVSINLVIFMVCFLPFSTINIVRYIVESLSSDCSLVKLVNDFANGTQAIANINCCLDAVTYYFVAAEFWQKASLSPKLNLLLHIRSSLTASSTYCLQLCRVTSCGQYMEMKPVCLYTLLNLVTSIPLFFFGLICNFIALWVFCCKLKKWTEMTVFMVNLIISDILAVLTLPFRVYAYMYTWNLGDQTCTALLNLYYVNMYMSIFIITAISIDRYIAIRHPLKCKRWRSPVKATITCCVLWSVLIITGVTNSLYSKDYAVDTCFQKVNTEPFAISLVFVLLGFTLPLIIISYCSVQVIITLLRKNSSDALKKKSKALKIITSNLVVFVICFLPIHVGYTLRFVTDSLNASCHTRQQINVYIHVTTLLANTNCVLDCVCYFFAASEFWEILATDLPSGSAASACCFLVPLLSPLIIQVQPKGVPDDVAEKGKTLSQLSQTTSNHLTTPPPPSASPPTASLPPTPPSASLPPTPSASLAPHTLSLTTPTTLSITTPHTTLSYPPHPQPTNPHPQHHHPPHHPQPHYPHTLSLTNPHTTPQHHPTPHHPSASPHPPHHPQPHYPHTTLSLTTPHTTLSITTAHTTLSITTLSLPLSITPHHPQPPTTTLSLIPSPPSASSPHHPQHHHPQPPSGLREWYMGGAQHFVLLHATITLRH</sequence>
<feature type="transmembrane region" description="Helical" evidence="12">
    <location>
        <begin position="987"/>
        <end position="1004"/>
    </location>
</feature>
<keyword evidence="15" id="KW-1185">Reference proteome</keyword>
<dbReference type="Pfam" id="PF00001">
    <property type="entry name" value="7tm_1"/>
    <property type="match status" value="3"/>
</dbReference>
<feature type="transmembrane region" description="Helical" evidence="12">
    <location>
        <begin position="947"/>
        <end position="967"/>
    </location>
</feature>
<dbReference type="GO" id="GO:0035025">
    <property type="term" value="P:positive regulation of Rho protein signal transduction"/>
    <property type="evidence" value="ECO:0007669"/>
    <property type="project" value="TreeGrafter"/>
</dbReference>
<gene>
    <name evidence="14" type="ORF">PECUL_23A054573</name>
</gene>
<protein>
    <submittedName>
        <fullName evidence="14">G- coupled receptor 35-like</fullName>
    </submittedName>
</protein>
<evidence type="ECO:0000256" key="10">
    <source>
        <dbReference type="RuleBase" id="RU000688"/>
    </source>
</evidence>
<feature type="domain" description="G-protein coupled receptors family 1 profile" evidence="13">
    <location>
        <begin position="607"/>
        <end position="854"/>
    </location>
</feature>
<keyword evidence="2" id="KW-1003">Cell membrane</keyword>
<feature type="transmembrane region" description="Helical" evidence="12">
    <location>
        <begin position="1066"/>
        <end position="1087"/>
    </location>
</feature>
<dbReference type="PANTHER" id="PTHR24232:SF97">
    <property type="entry name" value="G-PROTEIN COUPLED RECEPTORS FAMILY 1 PROFILE DOMAIN-CONTAINING PROTEIN"/>
    <property type="match status" value="1"/>
</dbReference>
<dbReference type="InterPro" id="IPR000276">
    <property type="entry name" value="GPCR_Rhodpsn"/>
</dbReference>
<evidence type="ECO:0000259" key="13">
    <source>
        <dbReference type="PROSITE" id="PS50262"/>
    </source>
</evidence>
<evidence type="ECO:0000256" key="7">
    <source>
        <dbReference type="ARBA" id="ARBA00023170"/>
    </source>
</evidence>
<name>A0AAD1RBB5_PELCU</name>
<keyword evidence="7 10" id="KW-0675">Receptor</keyword>
<feature type="compositionally biased region" description="Low complexity" evidence="11">
    <location>
        <begin position="1265"/>
        <end position="1291"/>
    </location>
</feature>
<organism evidence="14 15">
    <name type="scientific">Pelobates cultripes</name>
    <name type="common">Western spadefoot toad</name>
    <dbReference type="NCBI Taxonomy" id="61616"/>
    <lineage>
        <taxon>Eukaryota</taxon>
        <taxon>Metazoa</taxon>
        <taxon>Chordata</taxon>
        <taxon>Craniata</taxon>
        <taxon>Vertebrata</taxon>
        <taxon>Euteleostomi</taxon>
        <taxon>Amphibia</taxon>
        <taxon>Batrachia</taxon>
        <taxon>Anura</taxon>
        <taxon>Pelobatoidea</taxon>
        <taxon>Pelobatidae</taxon>
        <taxon>Pelobates</taxon>
    </lineage>
</organism>
<reference evidence="14" key="1">
    <citation type="submission" date="2022-03" db="EMBL/GenBank/DDBJ databases">
        <authorList>
            <person name="Alioto T."/>
            <person name="Alioto T."/>
            <person name="Gomez Garrido J."/>
        </authorList>
    </citation>
    <scope>NUCLEOTIDE SEQUENCE</scope>
</reference>
<evidence type="ECO:0000313" key="14">
    <source>
        <dbReference type="EMBL" id="CAH2246612.1"/>
    </source>
</evidence>
<dbReference type="PROSITE" id="PS50262">
    <property type="entry name" value="G_PROTEIN_RECEP_F1_2"/>
    <property type="match status" value="3"/>
</dbReference>
<evidence type="ECO:0000256" key="6">
    <source>
        <dbReference type="ARBA" id="ARBA00023136"/>
    </source>
</evidence>
<evidence type="ECO:0000313" key="15">
    <source>
        <dbReference type="Proteomes" id="UP001295444"/>
    </source>
</evidence>
<feature type="region of interest" description="Disordered" evidence="11">
    <location>
        <begin position="1229"/>
        <end position="1359"/>
    </location>
</feature>
<feature type="transmembrane region" description="Helical" evidence="12">
    <location>
        <begin position="1025"/>
        <end position="1046"/>
    </location>
</feature>
<feature type="transmembrane region" description="Helical" evidence="12">
    <location>
        <begin position="302"/>
        <end position="326"/>
    </location>
</feature>
<evidence type="ECO:0000256" key="4">
    <source>
        <dbReference type="ARBA" id="ARBA00022989"/>
    </source>
</evidence>
<proteinExistence type="inferred from homology"/>